<organism evidence="2 3">
    <name type="scientific">Lithocarpus litseifolius</name>
    <dbReference type="NCBI Taxonomy" id="425828"/>
    <lineage>
        <taxon>Eukaryota</taxon>
        <taxon>Viridiplantae</taxon>
        <taxon>Streptophyta</taxon>
        <taxon>Embryophyta</taxon>
        <taxon>Tracheophyta</taxon>
        <taxon>Spermatophyta</taxon>
        <taxon>Magnoliopsida</taxon>
        <taxon>eudicotyledons</taxon>
        <taxon>Gunneridae</taxon>
        <taxon>Pentapetalae</taxon>
        <taxon>rosids</taxon>
        <taxon>fabids</taxon>
        <taxon>Fagales</taxon>
        <taxon>Fagaceae</taxon>
        <taxon>Lithocarpus</taxon>
    </lineage>
</organism>
<proteinExistence type="predicted"/>
<gene>
    <name evidence="2" type="ORF">SO802_023586</name>
</gene>
<dbReference type="InterPro" id="IPR040256">
    <property type="entry name" value="At4g02000-like"/>
</dbReference>
<feature type="region of interest" description="Disordered" evidence="1">
    <location>
        <begin position="74"/>
        <end position="96"/>
    </location>
</feature>
<sequence length="96" mass="11001">MVLRIDSHTATEARGKYARICIQIDVNKPLVNTICIRRFEQAVTYKGIHSLYFSCGRLGQRVDRCSNMIRKEKESLNPMEGTQKSCSDMPRDTYVG</sequence>
<dbReference type="AlphaFoldDB" id="A0AAW2C846"/>
<dbReference type="EMBL" id="JAZDWU010000008">
    <property type="protein sequence ID" value="KAK9993883.1"/>
    <property type="molecule type" value="Genomic_DNA"/>
</dbReference>
<reference evidence="2 3" key="1">
    <citation type="submission" date="2024-01" db="EMBL/GenBank/DDBJ databases">
        <title>A telomere-to-telomere, gap-free genome of sweet tea (Lithocarpus litseifolius).</title>
        <authorList>
            <person name="Zhou J."/>
        </authorList>
    </citation>
    <scope>NUCLEOTIDE SEQUENCE [LARGE SCALE GENOMIC DNA]</scope>
    <source>
        <strain evidence="2">Zhou-2022a</strain>
        <tissue evidence="2">Leaf</tissue>
    </source>
</reference>
<evidence type="ECO:0000313" key="2">
    <source>
        <dbReference type="EMBL" id="KAK9993883.1"/>
    </source>
</evidence>
<name>A0AAW2C846_9ROSI</name>
<dbReference type="PANTHER" id="PTHR31286">
    <property type="entry name" value="GLYCINE-RICH CELL WALL STRUCTURAL PROTEIN 1.8-LIKE"/>
    <property type="match status" value="1"/>
</dbReference>
<dbReference type="PANTHER" id="PTHR31286:SF99">
    <property type="entry name" value="DUF4283 DOMAIN-CONTAINING PROTEIN"/>
    <property type="match status" value="1"/>
</dbReference>
<comment type="caution">
    <text evidence="2">The sequence shown here is derived from an EMBL/GenBank/DDBJ whole genome shotgun (WGS) entry which is preliminary data.</text>
</comment>
<dbReference type="Proteomes" id="UP001459277">
    <property type="component" value="Unassembled WGS sequence"/>
</dbReference>
<evidence type="ECO:0000313" key="3">
    <source>
        <dbReference type="Proteomes" id="UP001459277"/>
    </source>
</evidence>
<evidence type="ECO:0000256" key="1">
    <source>
        <dbReference type="SAM" id="MobiDB-lite"/>
    </source>
</evidence>
<keyword evidence="3" id="KW-1185">Reference proteome</keyword>
<accession>A0AAW2C846</accession>
<protein>
    <submittedName>
        <fullName evidence="2">Uncharacterized protein</fullName>
    </submittedName>
</protein>